<dbReference type="InterPro" id="IPR013325">
    <property type="entry name" value="RNA_pol_sigma_r2"/>
</dbReference>
<dbReference type="SUPFAM" id="SSF88659">
    <property type="entry name" value="Sigma3 and sigma4 domains of RNA polymerase sigma factors"/>
    <property type="match status" value="2"/>
</dbReference>
<dbReference type="Pfam" id="PF00140">
    <property type="entry name" value="Sigma70_r1_2"/>
    <property type="match status" value="1"/>
</dbReference>
<keyword evidence="5" id="KW-0804">Transcription</keyword>
<dbReference type="NCBIfam" id="TIGR02937">
    <property type="entry name" value="sigma70-ECF"/>
    <property type="match status" value="1"/>
</dbReference>
<dbReference type="InterPro" id="IPR007627">
    <property type="entry name" value="RNA_pol_sigma70_r2"/>
</dbReference>
<evidence type="ECO:0000313" key="7">
    <source>
        <dbReference type="EMBL" id="GAA1654335.1"/>
    </source>
</evidence>
<dbReference type="SUPFAM" id="SSF88946">
    <property type="entry name" value="Sigma2 domain of RNA polymerase sigma factors"/>
    <property type="match status" value="1"/>
</dbReference>
<feature type="domain" description="RNA polymerase sigma-70" evidence="6">
    <location>
        <begin position="107"/>
        <end position="120"/>
    </location>
</feature>
<evidence type="ECO:0000256" key="1">
    <source>
        <dbReference type="ARBA" id="ARBA00007788"/>
    </source>
</evidence>
<evidence type="ECO:0000256" key="5">
    <source>
        <dbReference type="ARBA" id="ARBA00023163"/>
    </source>
</evidence>
<protein>
    <submittedName>
        <fullName evidence="7">Sigma-70 family RNA polymerase sigma factor</fullName>
    </submittedName>
</protein>
<dbReference type="InterPro" id="IPR014284">
    <property type="entry name" value="RNA_pol_sigma-70_dom"/>
</dbReference>
<dbReference type="InterPro" id="IPR007624">
    <property type="entry name" value="RNA_pol_sigma70_r3"/>
</dbReference>
<evidence type="ECO:0000256" key="2">
    <source>
        <dbReference type="ARBA" id="ARBA00023015"/>
    </source>
</evidence>
<dbReference type="Gene3D" id="1.10.601.10">
    <property type="entry name" value="RNA Polymerase Primary Sigma Factor"/>
    <property type="match status" value="2"/>
</dbReference>
<accession>A0ABN2FMV2</accession>
<gene>
    <name evidence="7" type="ORF">GCM10009733_059570</name>
</gene>
<dbReference type="Gene3D" id="1.10.10.10">
    <property type="entry name" value="Winged helix-like DNA-binding domain superfamily/Winged helix DNA-binding domain"/>
    <property type="match status" value="2"/>
</dbReference>
<evidence type="ECO:0000313" key="8">
    <source>
        <dbReference type="Proteomes" id="UP001500064"/>
    </source>
</evidence>
<evidence type="ECO:0000256" key="4">
    <source>
        <dbReference type="ARBA" id="ARBA00023125"/>
    </source>
</evidence>
<dbReference type="InterPro" id="IPR013324">
    <property type="entry name" value="RNA_pol_sigma_r3/r4-like"/>
</dbReference>
<organism evidence="7 8">
    <name type="scientific">Nonomuraea maheshkhaliensis</name>
    <dbReference type="NCBI Taxonomy" id="419590"/>
    <lineage>
        <taxon>Bacteria</taxon>
        <taxon>Bacillati</taxon>
        <taxon>Actinomycetota</taxon>
        <taxon>Actinomycetes</taxon>
        <taxon>Streptosporangiales</taxon>
        <taxon>Streptosporangiaceae</taxon>
        <taxon>Nonomuraea</taxon>
    </lineage>
</organism>
<comment type="caution">
    <text evidence="7">The sequence shown here is derived from an EMBL/GenBank/DDBJ whole genome shotgun (WGS) entry which is preliminary data.</text>
</comment>
<dbReference type="InterPro" id="IPR009042">
    <property type="entry name" value="RNA_pol_sigma70_r1_2"/>
</dbReference>
<dbReference type="InterPro" id="IPR036388">
    <property type="entry name" value="WH-like_DNA-bd_sf"/>
</dbReference>
<dbReference type="Pfam" id="PF04545">
    <property type="entry name" value="Sigma70_r4"/>
    <property type="match status" value="1"/>
</dbReference>
<keyword evidence="8" id="KW-1185">Reference proteome</keyword>
<proteinExistence type="inferred from homology"/>
<dbReference type="InterPro" id="IPR007630">
    <property type="entry name" value="RNA_pol_sigma70_r4"/>
</dbReference>
<dbReference type="PANTHER" id="PTHR30603:SF60">
    <property type="entry name" value="RNA POLYMERASE SIGMA FACTOR RPOD"/>
    <property type="match status" value="1"/>
</dbReference>
<dbReference type="InterPro" id="IPR050239">
    <property type="entry name" value="Sigma-70_RNA_pol_init_factors"/>
</dbReference>
<dbReference type="Pfam" id="PF04542">
    <property type="entry name" value="Sigma70_r2"/>
    <property type="match status" value="1"/>
</dbReference>
<dbReference type="RefSeq" id="WP_346109827.1">
    <property type="nucleotide sequence ID" value="NZ_BAAAMU010000050.1"/>
</dbReference>
<evidence type="ECO:0000259" key="6">
    <source>
        <dbReference type="PROSITE" id="PS00715"/>
    </source>
</evidence>
<sequence>MREDNLMRYEPGEPEDDRDLLGRYLTQIGATALLTAEQEVELAKRIEAGVYAARLLEQDGTAAARRAELEAMAREGALAKDHMIRANLRLVVSLARQFPQRDLSLLDLIQEGNLGLIRAVEKFDYTKGFKFSTYASWWIHQAIQRGIAHRGRTVRLPIHVLEQVARYGRVEHELAARLGRDPTLDEVAAEAGWPPLKAAHLRRITRRVVSLDTPVGEKQDTMLADLIEDPNGMSVADVAENRRLAEQLRSLVDALPPDEAMVITLRYGLHDGHPHGIQKIADRLGLPSRRIHLLERQALARLRDPRRHTVLAEWAG</sequence>
<keyword evidence="3" id="KW-0731">Sigma factor</keyword>
<dbReference type="PRINTS" id="PR00046">
    <property type="entry name" value="SIGMA70FCT"/>
</dbReference>
<dbReference type="Pfam" id="PF04539">
    <property type="entry name" value="Sigma70_r3"/>
    <property type="match status" value="1"/>
</dbReference>
<dbReference type="PANTHER" id="PTHR30603">
    <property type="entry name" value="RNA POLYMERASE SIGMA FACTOR RPO"/>
    <property type="match status" value="1"/>
</dbReference>
<keyword evidence="4" id="KW-0238">DNA-binding</keyword>
<dbReference type="PROSITE" id="PS00715">
    <property type="entry name" value="SIGMA70_1"/>
    <property type="match status" value="1"/>
</dbReference>
<evidence type="ECO:0000256" key="3">
    <source>
        <dbReference type="ARBA" id="ARBA00023082"/>
    </source>
</evidence>
<name>A0ABN2FMV2_9ACTN</name>
<keyword evidence="2" id="KW-0805">Transcription regulation</keyword>
<dbReference type="InterPro" id="IPR000943">
    <property type="entry name" value="RNA_pol_sigma70"/>
</dbReference>
<comment type="similarity">
    <text evidence="1">Belongs to the sigma-70 factor family.</text>
</comment>
<dbReference type="EMBL" id="BAAAMU010000050">
    <property type="protein sequence ID" value="GAA1654335.1"/>
    <property type="molecule type" value="Genomic_DNA"/>
</dbReference>
<dbReference type="Proteomes" id="UP001500064">
    <property type="component" value="Unassembled WGS sequence"/>
</dbReference>
<reference evidence="7 8" key="1">
    <citation type="journal article" date="2019" name="Int. J. Syst. Evol. Microbiol.">
        <title>The Global Catalogue of Microorganisms (GCM) 10K type strain sequencing project: providing services to taxonomists for standard genome sequencing and annotation.</title>
        <authorList>
            <consortium name="The Broad Institute Genomics Platform"/>
            <consortium name="The Broad Institute Genome Sequencing Center for Infectious Disease"/>
            <person name="Wu L."/>
            <person name="Ma J."/>
        </authorList>
    </citation>
    <scope>NUCLEOTIDE SEQUENCE [LARGE SCALE GENOMIC DNA]</scope>
    <source>
        <strain evidence="7 8">JCM 13929</strain>
    </source>
</reference>